<dbReference type="Proteomes" id="UP001732700">
    <property type="component" value="Chromosome 6D"/>
</dbReference>
<protein>
    <submittedName>
        <fullName evidence="1">Uncharacterized protein</fullName>
    </submittedName>
</protein>
<keyword evidence="2" id="KW-1185">Reference proteome</keyword>
<reference evidence="1" key="2">
    <citation type="submission" date="2025-09" db="UniProtKB">
        <authorList>
            <consortium name="EnsemblPlants"/>
        </authorList>
    </citation>
    <scope>IDENTIFICATION</scope>
</reference>
<dbReference type="EnsemblPlants" id="AVESA.00010b.r2.6DG1176660.1">
    <property type="protein sequence ID" value="AVESA.00010b.r2.6DG1176660.1.CDS.1"/>
    <property type="gene ID" value="AVESA.00010b.r2.6DG1176660"/>
</dbReference>
<sequence>MGAMDAGLDTAATVAQLAGTVASHLSMGNIGGIIKMIVKLAHTARRNKKECVQLAERVGMILDLLPYVQVPEEKATRAPLEKLAATLQEALELVKSCQSGGMVGWVFTSNLHASKLTEVQSKIDSYLLVFNLISHIATIAAIDRIPVGKPAPQSPTSVPPPPTAFQQAEAAKGEITWAEVAAASTVTVVSNDKATGTVVYKARLQDGRHVAIKSFEGDEAAFRAELAVVSGIRHQHIVRLLCWWEGDGNRLLVYEYVVGDGTLRDHLRRGDCASWRARMEVLLAAARAIEHVHCHAIVHGNVGSSNILLDEISRKPCVSGFGASVVDAVGSRTGRLESAAGDVRGFGVVMLEVLTGREPVVSIWKEEKKGEVDVTLESFALPSIGAGKLGDVLDRRPAAKPTPRQVKALKLVADMAARCLSPSSSPPGKGPTMLDVVAHLKEAHELICSDDTHKLA</sequence>
<name>A0ACD5ZN99_AVESA</name>
<evidence type="ECO:0000313" key="2">
    <source>
        <dbReference type="Proteomes" id="UP001732700"/>
    </source>
</evidence>
<organism evidence="1 2">
    <name type="scientific">Avena sativa</name>
    <name type="common">Oat</name>
    <dbReference type="NCBI Taxonomy" id="4498"/>
    <lineage>
        <taxon>Eukaryota</taxon>
        <taxon>Viridiplantae</taxon>
        <taxon>Streptophyta</taxon>
        <taxon>Embryophyta</taxon>
        <taxon>Tracheophyta</taxon>
        <taxon>Spermatophyta</taxon>
        <taxon>Magnoliopsida</taxon>
        <taxon>Liliopsida</taxon>
        <taxon>Poales</taxon>
        <taxon>Poaceae</taxon>
        <taxon>BOP clade</taxon>
        <taxon>Pooideae</taxon>
        <taxon>Poodae</taxon>
        <taxon>Poeae</taxon>
        <taxon>Poeae Chloroplast Group 1 (Aveneae type)</taxon>
        <taxon>Aveninae</taxon>
        <taxon>Avena</taxon>
    </lineage>
</organism>
<evidence type="ECO:0000313" key="1">
    <source>
        <dbReference type="EnsemblPlants" id="AVESA.00010b.r2.6DG1176660.1.CDS.1"/>
    </source>
</evidence>
<proteinExistence type="predicted"/>
<reference evidence="1" key="1">
    <citation type="submission" date="2021-05" db="EMBL/GenBank/DDBJ databases">
        <authorList>
            <person name="Scholz U."/>
            <person name="Mascher M."/>
            <person name="Fiebig A."/>
        </authorList>
    </citation>
    <scope>NUCLEOTIDE SEQUENCE [LARGE SCALE GENOMIC DNA]</scope>
</reference>
<accession>A0ACD5ZN99</accession>